<feature type="region of interest" description="Disordered" evidence="1">
    <location>
        <begin position="114"/>
        <end position="169"/>
    </location>
</feature>
<feature type="domain" description="Transposase-like Mu C-terminal" evidence="2">
    <location>
        <begin position="11"/>
        <end position="68"/>
    </location>
</feature>
<dbReference type="Pfam" id="PF09299">
    <property type="entry name" value="Mu-transpos_C"/>
    <property type="match status" value="1"/>
</dbReference>
<evidence type="ECO:0000259" key="2">
    <source>
        <dbReference type="Pfam" id="PF09299"/>
    </source>
</evidence>
<protein>
    <submittedName>
        <fullName evidence="3">Mu transposase C-terminal domain-containing protein</fullName>
    </submittedName>
</protein>
<proteinExistence type="predicted"/>
<name>A0AAU8EIT4_9MICC</name>
<reference evidence="3" key="1">
    <citation type="submission" date="2024-06" db="EMBL/GenBank/DDBJ databases">
        <title>Biodegradation of dimethachlon by Arthrobacter sp. K5: mechanistic insights and ecological implications.</title>
        <authorList>
            <person name="Hu S."/>
            <person name="Lu P."/>
        </authorList>
    </citation>
    <scope>NUCLEOTIDE SEQUENCE</scope>
    <source>
        <strain evidence="3">K5</strain>
    </source>
</reference>
<dbReference type="RefSeq" id="WP_353710300.1">
    <property type="nucleotide sequence ID" value="NZ_CP159279.1"/>
</dbReference>
<feature type="compositionally biased region" description="Basic residues" evidence="1">
    <location>
        <begin position="150"/>
        <end position="169"/>
    </location>
</feature>
<gene>
    <name evidence="3" type="ORF">ABRP34_11565</name>
</gene>
<accession>A0AAU8EIT4</accession>
<dbReference type="EMBL" id="CP159279">
    <property type="protein sequence ID" value="XCH09499.1"/>
    <property type="molecule type" value="Genomic_DNA"/>
</dbReference>
<dbReference type="InterPro" id="IPR015378">
    <property type="entry name" value="Transposase-like_Mu_C"/>
</dbReference>
<dbReference type="InterPro" id="IPR009004">
    <property type="entry name" value="Transposase_Mu_C"/>
</dbReference>
<dbReference type="Gene3D" id="2.30.30.130">
    <property type="entry name" value="Transposase, Mu, C-terminal"/>
    <property type="match status" value="1"/>
</dbReference>
<evidence type="ECO:0000313" key="3">
    <source>
        <dbReference type="EMBL" id="XCH09499.1"/>
    </source>
</evidence>
<sequence length="169" mass="20034">MPESLENLDGLLLTVPKNRTVQRDGIHFQGQRYLSPTLAPFVGQTVTIRYDPRDISEIRVYDHDTFVCVAVDEDHPNLRLSLRDIEAARRARRRELRRTINDRISTITSREEPHITEPVRRRRRLRTTTRTNDEHHLHRHQGTPTLQRVRQLRSKRTNNRDRPRGRRGG</sequence>
<evidence type="ECO:0000256" key="1">
    <source>
        <dbReference type="SAM" id="MobiDB-lite"/>
    </source>
</evidence>
<dbReference type="AlphaFoldDB" id="A0AAU8EIT4"/>
<organism evidence="3">
    <name type="scientific">Arthrobacter sp. K5</name>
    <dbReference type="NCBI Taxonomy" id="2839623"/>
    <lineage>
        <taxon>Bacteria</taxon>
        <taxon>Bacillati</taxon>
        <taxon>Actinomycetota</taxon>
        <taxon>Actinomycetes</taxon>
        <taxon>Micrococcales</taxon>
        <taxon>Micrococcaceae</taxon>
        <taxon>Arthrobacter</taxon>
    </lineage>
</organism>
<dbReference type="SUPFAM" id="SSF50610">
    <property type="entry name" value="mu transposase, C-terminal domain"/>
    <property type="match status" value="1"/>
</dbReference>